<evidence type="ECO:0000313" key="1">
    <source>
        <dbReference type="EMBL" id="SDC58288.1"/>
    </source>
</evidence>
<dbReference type="EMBL" id="FMZO01000003">
    <property type="protein sequence ID" value="SDC58288.1"/>
    <property type="molecule type" value="Genomic_DNA"/>
</dbReference>
<dbReference type="STRING" id="1285928.SAMN04487894_10315"/>
<dbReference type="AlphaFoldDB" id="A0A1G6MRS2"/>
<reference evidence="2" key="1">
    <citation type="submission" date="2016-10" db="EMBL/GenBank/DDBJ databases">
        <authorList>
            <person name="Varghese N."/>
            <person name="Submissions S."/>
        </authorList>
    </citation>
    <scope>NUCLEOTIDE SEQUENCE [LARGE SCALE GENOMIC DNA]</scope>
    <source>
        <strain evidence="2">DSM 25811 / CCM 8410 / LMG 26954 / E90</strain>
    </source>
</reference>
<evidence type="ECO:0000313" key="2">
    <source>
        <dbReference type="Proteomes" id="UP000198757"/>
    </source>
</evidence>
<dbReference type="Proteomes" id="UP000198757">
    <property type="component" value="Unassembled WGS sequence"/>
</dbReference>
<name>A0A1G6MRS2_NIADE</name>
<sequence length="94" mass="10951">MFKRIAQLAHPQHKFLPGRERQKRTKKTSTNAETLYIRGLQRFVAPCQFRRNPPIGINLFELCMGFDAPCPVRLVSGQLLITSKRTSWLYLSLY</sequence>
<gene>
    <name evidence="1" type="ORF">SAMN04487894_10315</name>
</gene>
<organism evidence="1 2">
    <name type="scientific">Niabella drilacis (strain DSM 25811 / CCM 8410 / CCUG 62505 / LMG 26954 / E90)</name>
    <dbReference type="NCBI Taxonomy" id="1285928"/>
    <lineage>
        <taxon>Bacteria</taxon>
        <taxon>Pseudomonadati</taxon>
        <taxon>Bacteroidota</taxon>
        <taxon>Chitinophagia</taxon>
        <taxon>Chitinophagales</taxon>
        <taxon>Chitinophagaceae</taxon>
        <taxon>Niabella</taxon>
    </lineage>
</organism>
<accession>A0A1G6MRS2</accession>
<proteinExistence type="predicted"/>
<protein>
    <submittedName>
        <fullName evidence="1">Uncharacterized protein</fullName>
    </submittedName>
</protein>
<keyword evidence="2" id="KW-1185">Reference proteome</keyword>